<evidence type="ECO:0000256" key="12">
    <source>
        <dbReference type="ARBA" id="ARBA00022683"/>
    </source>
</evidence>
<feature type="domain" description="Phosphotransferase system enzyme I N-terminal" evidence="23">
    <location>
        <begin position="6"/>
        <end position="128"/>
    </location>
</feature>
<dbReference type="GO" id="GO:0016301">
    <property type="term" value="F:kinase activity"/>
    <property type="evidence" value="ECO:0007669"/>
    <property type="project" value="UniProtKB-KW"/>
</dbReference>
<gene>
    <name evidence="24" type="primary">ptsA</name>
    <name evidence="24" type="ORF">IWT25_00577</name>
</gene>
<dbReference type="PROSITE" id="PS00742">
    <property type="entry name" value="PEP_ENZYMES_2"/>
    <property type="match status" value="1"/>
</dbReference>
<dbReference type="GO" id="GO:0008965">
    <property type="term" value="F:phosphoenolpyruvate-protein phosphotransferase activity"/>
    <property type="evidence" value="ECO:0007669"/>
    <property type="project" value="UniProtKB-EC"/>
</dbReference>
<evidence type="ECO:0000256" key="3">
    <source>
        <dbReference type="ARBA" id="ARBA00002728"/>
    </source>
</evidence>
<evidence type="ECO:0000256" key="5">
    <source>
        <dbReference type="ARBA" id="ARBA00007837"/>
    </source>
</evidence>
<feature type="binding site" evidence="20">
    <location>
        <position position="433"/>
    </location>
    <ligand>
        <name>Mg(2+)</name>
        <dbReference type="ChEBI" id="CHEBI:18420"/>
    </ligand>
</feature>
<evidence type="ECO:0000256" key="20">
    <source>
        <dbReference type="PIRSR" id="PIRSR000732-3"/>
    </source>
</evidence>
<comment type="subcellular location">
    <subcellularLocation>
        <location evidence="4 17">Cytoplasm</location>
    </subcellularLocation>
</comment>
<dbReference type="EC" id="2.7.3.9" evidence="6 17"/>
<evidence type="ECO:0000256" key="6">
    <source>
        <dbReference type="ARBA" id="ARBA00012232"/>
    </source>
</evidence>
<keyword evidence="11 17" id="KW-0808">Transferase</keyword>
<dbReference type="Pfam" id="PF05524">
    <property type="entry name" value="PEP-utilisers_N"/>
    <property type="match status" value="1"/>
</dbReference>
<sequence length="576" mass="63657">MSIKIKGIAASDGIGIAKAYLLVTPDLSFRRVTITDPDAEIDRLHQALDTSVDDLKVIKARAEGQLDPEVLAIFDVHIELLTDPEMIKQIEQLIKTQKMNAEQGLKDVTDRFINTLEAMKENRYMQERAADVRDITKRVLSHLLGKKLPDLAGVNKPVILVAHEVTPSDTSQMNKKYIKGIVTDLGGRTSHSAIMSRTLEIPAVVGTGDATQKIKHDDTLILDGLSGVAISNPTETEVQDYQQQAQHFEQLRQEWAKLVSAPSVSADGKKFEIASNIGTPTDLADVSKAGADAVGLFRSEFLYMDSSSLPTEEEQYKAYKRVVKVMNGKPVVIRTMDIGGDKSLSYLHLPKELNPFLGYRAIRISLQRQAVFRTQLRALIRASKFGQLRIMFPMIATLEEFRQCKAIFIDEKKKLQVDDPGIGDDIKLGIMVEVPAAAIFAEAFAKEVDFFSIGTNDLIQYTFAADRGNECVSYLYQPYNPGLLKLIKHVIDAAHQEGKTAAMCGEMAGDAVALPLLMGMGLDEYSMSSSSVLRTRSTMKSLDTTKCAELVEHVLNTALTNDDTQKMVKEFLGKSV</sequence>
<feature type="binding site" evidence="20">
    <location>
        <position position="457"/>
    </location>
    <ligand>
        <name>Mg(2+)</name>
        <dbReference type="ChEBI" id="CHEBI:18420"/>
    </ligand>
</feature>
<evidence type="ECO:0000256" key="13">
    <source>
        <dbReference type="ARBA" id="ARBA00022723"/>
    </source>
</evidence>
<dbReference type="GO" id="GO:0009401">
    <property type="term" value="P:phosphoenolpyruvate-dependent sugar phosphotransferase system"/>
    <property type="evidence" value="ECO:0007669"/>
    <property type="project" value="UniProtKB-KW"/>
</dbReference>
<dbReference type="PRINTS" id="PR01736">
    <property type="entry name" value="PHPHTRNFRASE"/>
</dbReference>
<evidence type="ECO:0000256" key="8">
    <source>
        <dbReference type="ARBA" id="ARBA00022448"/>
    </source>
</evidence>
<dbReference type="InterPro" id="IPR008731">
    <property type="entry name" value="PTS_EIN"/>
</dbReference>
<evidence type="ECO:0000256" key="15">
    <source>
        <dbReference type="ARBA" id="ARBA00022842"/>
    </source>
</evidence>
<dbReference type="InterPro" id="IPR024692">
    <property type="entry name" value="PTS_EI"/>
</dbReference>
<dbReference type="InterPro" id="IPR036618">
    <property type="entry name" value="PtsI_HPr-bd_sf"/>
</dbReference>
<feature type="binding site" evidence="19">
    <location>
        <position position="298"/>
    </location>
    <ligand>
        <name>phosphoenolpyruvate</name>
        <dbReference type="ChEBI" id="CHEBI:58702"/>
    </ligand>
</feature>
<feature type="domain" description="PEP-utilising enzyme C-terminal" evidence="22">
    <location>
        <begin position="253"/>
        <end position="543"/>
    </location>
</feature>
<accession>A0A1Z5IU29</accession>
<evidence type="ECO:0000256" key="9">
    <source>
        <dbReference type="ARBA" id="ARBA00022490"/>
    </source>
</evidence>
<keyword evidence="9 17" id="KW-0963">Cytoplasm</keyword>
<dbReference type="GO" id="GO:0046872">
    <property type="term" value="F:metal ion binding"/>
    <property type="evidence" value="ECO:0007669"/>
    <property type="project" value="UniProtKB-KW"/>
</dbReference>
<evidence type="ECO:0000256" key="11">
    <source>
        <dbReference type="ARBA" id="ARBA00022679"/>
    </source>
</evidence>
<keyword evidence="13 17" id="KW-0479">Metal-binding</keyword>
<dbReference type="PROSITE" id="PS00370">
    <property type="entry name" value="PEP_ENZYMES_PHOS_SITE"/>
    <property type="match status" value="1"/>
</dbReference>
<evidence type="ECO:0000256" key="2">
    <source>
        <dbReference type="ARBA" id="ARBA00001946"/>
    </source>
</evidence>
<dbReference type="InterPro" id="IPR018274">
    <property type="entry name" value="PEP_util_AS"/>
</dbReference>
<dbReference type="PANTHER" id="PTHR46244">
    <property type="entry name" value="PHOSPHOENOLPYRUVATE-PROTEIN PHOSPHOTRANSFERASE"/>
    <property type="match status" value="1"/>
</dbReference>
<dbReference type="InterPro" id="IPR000121">
    <property type="entry name" value="PEP_util_C"/>
</dbReference>
<dbReference type="SUPFAM" id="SSF47831">
    <property type="entry name" value="Enzyme I of the PEP:sugar phosphotransferase system HPr-binding (sub)domain"/>
    <property type="match status" value="1"/>
</dbReference>
<keyword evidence="12 17" id="KW-0598">Phosphotransferase system</keyword>
<dbReference type="Pfam" id="PF00391">
    <property type="entry name" value="PEP-utilizers"/>
    <property type="match status" value="1"/>
</dbReference>
<organism evidence="24 25">
    <name type="scientific">Secundilactobacillus pentosiphilus</name>
    <dbReference type="NCBI Taxonomy" id="1714682"/>
    <lineage>
        <taxon>Bacteria</taxon>
        <taxon>Bacillati</taxon>
        <taxon>Bacillota</taxon>
        <taxon>Bacilli</taxon>
        <taxon>Lactobacillales</taxon>
        <taxon>Lactobacillaceae</taxon>
        <taxon>Secundilactobacillus</taxon>
    </lineage>
</organism>
<dbReference type="PANTHER" id="PTHR46244:SF3">
    <property type="entry name" value="PHOSPHOENOLPYRUVATE-PROTEIN PHOSPHOTRANSFERASE"/>
    <property type="match status" value="1"/>
</dbReference>
<dbReference type="Pfam" id="PF02896">
    <property type="entry name" value="PEP-utilizers_C"/>
    <property type="match status" value="1"/>
</dbReference>
<keyword evidence="15 17" id="KW-0460">Magnesium</keyword>
<dbReference type="PIRSF" id="PIRSF000732">
    <property type="entry name" value="PTS_enzyme_I"/>
    <property type="match status" value="1"/>
</dbReference>
<evidence type="ECO:0000256" key="14">
    <source>
        <dbReference type="ARBA" id="ARBA00022777"/>
    </source>
</evidence>
<dbReference type="InterPro" id="IPR036637">
    <property type="entry name" value="Phosphohistidine_dom_sf"/>
</dbReference>
<feature type="binding site" evidence="19">
    <location>
        <position position="334"/>
    </location>
    <ligand>
        <name>phosphoenolpyruvate</name>
        <dbReference type="ChEBI" id="CHEBI:58702"/>
    </ligand>
</feature>
<evidence type="ECO:0000313" key="25">
    <source>
        <dbReference type="Proteomes" id="UP000198414"/>
    </source>
</evidence>
<evidence type="ECO:0000259" key="23">
    <source>
        <dbReference type="Pfam" id="PF05524"/>
    </source>
</evidence>
<dbReference type="InterPro" id="IPR006318">
    <property type="entry name" value="PTS_EI-like"/>
</dbReference>
<evidence type="ECO:0000256" key="16">
    <source>
        <dbReference type="ARBA" id="ARBA00033235"/>
    </source>
</evidence>
<dbReference type="NCBIfam" id="TIGR01417">
    <property type="entry name" value="PTS_I_fam"/>
    <property type="match status" value="1"/>
</dbReference>
<reference evidence="24 25" key="1">
    <citation type="submission" date="2015-11" db="EMBL/GenBank/DDBJ databases">
        <title>Draft genome sequences of new species of the genus Lactobacillus isolated from orchardgrass silage.</title>
        <authorList>
            <person name="Tohno M."/>
            <person name="Tanizawa Y."/>
            <person name="Arita M."/>
        </authorList>
    </citation>
    <scope>NUCLEOTIDE SEQUENCE [LARGE SCALE GENOMIC DNA]</scope>
    <source>
        <strain evidence="24 25">IWT25</strain>
    </source>
</reference>
<evidence type="ECO:0000259" key="22">
    <source>
        <dbReference type="Pfam" id="PF02896"/>
    </source>
</evidence>
<feature type="active site" description="Proton donor" evidence="18">
    <location>
        <position position="504"/>
    </location>
</feature>
<keyword evidence="24" id="KW-0670">Pyruvate</keyword>
<evidence type="ECO:0000256" key="17">
    <source>
        <dbReference type="PIRNR" id="PIRNR000732"/>
    </source>
</evidence>
<evidence type="ECO:0000259" key="21">
    <source>
        <dbReference type="Pfam" id="PF00391"/>
    </source>
</evidence>
<evidence type="ECO:0000256" key="10">
    <source>
        <dbReference type="ARBA" id="ARBA00022597"/>
    </source>
</evidence>
<dbReference type="GO" id="GO:0005737">
    <property type="term" value="C:cytoplasm"/>
    <property type="evidence" value="ECO:0007669"/>
    <property type="project" value="UniProtKB-SubCell"/>
</dbReference>
<name>A0A1Z5IU29_9LACO</name>
<dbReference type="SUPFAM" id="SSF52009">
    <property type="entry name" value="Phosphohistidine domain"/>
    <property type="match status" value="1"/>
</dbReference>
<feature type="binding site" evidence="19">
    <location>
        <begin position="456"/>
        <end position="457"/>
    </location>
    <ligand>
        <name>phosphoenolpyruvate</name>
        <dbReference type="ChEBI" id="CHEBI:58702"/>
    </ligand>
</feature>
<dbReference type="Gene3D" id="3.50.30.10">
    <property type="entry name" value="Phosphohistidine domain"/>
    <property type="match status" value="1"/>
</dbReference>
<dbReference type="EMBL" id="BCMI01000004">
    <property type="protein sequence ID" value="GAX05273.1"/>
    <property type="molecule type" value="Genomic_DNA"/>
</dbReference>
<keyword evidence="8 17" id="KW-0813">Transport</keyword>
<dbReference type="SUPFAM" id="SSF51621">
    <property type="entry name" value="Phosphoenolpyruvate/pyruvate domain"/>
    <property type="match status" value="1"/>
</dbReference>
<dbReference type="InterPro" id="IPR008279">
    <property type="entry name" value="PEP-util_enz_mobile_dom"/>
</dbReference>
<evidence type="ECO:0000313" key="24">
    <source>
        <dbReference type="EMBL" id="GAX05273.1"/>
    </source>
</evidence>
<dbReference type="AlphaFoldDB" id="A0A1Z5IU29"/>
<comment type="cofactor">
    <cofactor evidence="2 17 20">
        <name>Mg(2+)</name>
        <dbReference type="ChEBI" id="CHEBI:18420"/>
    </cofactor>
</comment>
<dbReference type="InterPro" id="IPR040442">
    <property type="entry name" value="Pyrv_kinase-like_dom_sf"/>
</dbReference>
<feature type="active site" description="Tele-phosphohistidine intermediate" evidence="18">
    <location>
        <position position="191"/>
    </location>
</feature>
<feature type="domain" description="PEP-utilising enzyme mobile" evidence="21">
    <location>
        <begin position="155"/>
        <end position="227"/>
    </location>
</feature>
<comment type="catalytic activity">
    <reaction evidence="1 17">
        <text>L-histidyl-[protein] + phosphoenolpyruvate = N(pros)-phospho-L-histidyl-[protein] + pyruvate</text>
        <dbReference type="Rhea" id="RHEA:23880"/>
        <dbReference type="Rhea" id="RHEA-COMP:9745"/>
        <dbReference type="Rhea" id="RHEA-COMP:9746"/>
        <dbReference type="ChEBI" id="CHEBI:15361"/>
        <dbReference type="ChEBI" id="CHEBI:29979"/>
        <dbReference type="ChEBI" id="CHEBI:58702"/>
        <dbReference type="ChEBI" id="CHEBI:64837"/>
        <dbReference type="EC" id="2.7.3.9"/>
    </reaction>
</comment>
<evidence type="ECO:0000256" key="7">
    <source>
        <dbReference type="ARBA" id="ARBA00016544"/>
    </source>
</evidence>
<comment type="function">
    <text evidence="3 17">General (non sugar-specific) component of the phosphoenolpyruvate-dependent sugar phosphotransferase system (sugar PTS). This major carbohydrate active-transport system catalyzes the phosphorylation of incoming sugar substrates concomitantly with their translocation across the cell membrane. Enzyme I transfers the phosphoryl group from phosphoenolpyruvate (PEP) to the phosphoryl carrier protein (HPr).</text>
</comment>
<dbReference type="Gene3D" id="3.20.20.60">
    <property type="entry name" value="Phosphoenolpyruvate-binding domains"/>
    <property type="match status" value="1"/>
</dbReference>
<dbReference type="OrthoDB" id="9765468at2"/>
<evidence type="ECO:0000256" key="1">
    <source>
        <dbReference type="ARBA" id="ARBA00000683"/>
    </source>
</evidence>
<evidence type="ECO:0000256" key="19">
    <source>
        <dbReference type="PIRSR" id="PIRSR000732-2"/>
    </source>
</evidence>
<protein>
    <recommendedName>
        <fullName evidence="7 17">Phosphoenolpyruvate-protein phosphotransferase</fullName>
        <ecNumber evidence="6 17">2.7.3.9</ecNumber>
    </recommendedName>
    <alternativeName>
        <fullName evidence="16 17">Phosphotransferase system, enzyme I</fullName>
    </alternativeName>
</protein>
<dbReference type="InterPro" id="IPR050499">
    <property type="entry name" value="PEP-utilizing_PTS_enzyme"/>
</dbReference>
<comment type="similarity">
    <text evidence="5 17">Belongs to the PEP-utilizing enzyme family.</text>
</comment>
<dbReference type="InterPro" id="IPR015813">
    <property type="entry name" value="Pyrv/PenolPyrv_kinase-like_dom"/>
</dbReference>
<dbReference type="Proteomes" id="UP000198414">
    <property type="component" value="Unassembled WGS sequence"/>
</dbReference>
<keyword evidence="14 17" id="KW-0418">Kinase</keyword>
<evidence type="ECO:0000256" key="4">
    <source>
        <dbReference type="ARBA" id="ARBA00004496"/>
    </source>
</evidence>
<dbReference type="RefSeq" id="WP_089120601.1">
    <property type="nucleotide sequence ID" value="NZ_BCMI01000004.1"/>
</dbReference>
<evidence type="ECO:0000256" key="18">
    <source>
        <dbReference type="PIRSR" id="PIRSR000732-1"/>
    </source>
</evidence>
<dbReference type="InterPro" id="IPR023151">
    <property type="entry name" value="PEP_util_CS"/>
</dbReference>
<proteinExistence type="inferred from homology"/>
<comment type="caution">
    <text evidence="24">The sequence shown here is derived from an EMBL/GenBank/DDBJ whole genome shotgun (WGS) entry which is preliminary data.</text>
</comment>
<dbReference type="Gene3D" id="1.10.274.10">
    <property type="entry name" value="PtsI, HPr-binding domain"/>
    <property type="match status" value="1"/>
</dbReference>
<feature type="binding site" evidence="19">
    <location>
        <position position="467"/>
    </location>
    <ligand>
        <name>phosphoenolpyruvate</name>
        <dbReference type="ChEBI" id="CHEBI:58702"/>
    </ligand>
</feature>
<keyword evidence="10 17" id="KW-0762">Sugar transport</keyword>